<dbReference type="Proteomes" id="UP001370348">
    <property type="component" value="Chromosome"/>
</dbReference>
<dbReference type="InterPro" id="IPR011706">
    <property type="entry name" value="Cu-oxidase_C"/>
</dbReference>
<protein>
    <submittedName>
        <fullName evidence="4">Multicopper oxidase domain-containing protein</fullName>
    </submittedName>
</protein>
<dbReference type="CDD" id="cd12214">
    <property type="entry name" value="ChiA1_BD"/>
    <property type="match status" value="1"/>
</dbReference>
<sequence length="898" mass="97966">MSTRQLAHLSVPIVILGVWTGCGQALDDEEPSGSIQQKAEAEKTERAEKAEAESGPPSAAQTPLDPNTIPKFAHELPIPGELAPTFVTSGGRIIRQEFTVSVAQTSVQMLPPGFPDTTVMAYGGNLKIPGSAATEFGRTVPGPVMENTRGLPTRVFWRNQITTNHFLPIDPTLHWANPNFINPPEPPFNPFPPGYSKALSNVPLVTHNHGLVVLSGFDGVAEEWFTNSPLVTGPSFVSRDYDKPNEQPGTQLFYHDHTMGMTRIGLYSGLLGTGYFIRDPNSPLDKSTSPLPKDAFEIPLVFQDRAFFTDGELNFPRESDNPSNAYWSAGEDSDTVLVNGKVWPNLNVQRRQYRFRMLAGANARTFTLSFDNNGARVPFTIIGSDGGYLPKPQTVDEVTIGITERADVLVDFSKFAPGTRIIMRNSNLREGEDPNNLGVVMRFTVANSPAVTPPPLSASLFPPRATLTADAPRRIKTFHNIFSQDGSQIRLADGIDFTQPTTDFPVVGSTEEWSLVNIVGGADHQVHLHLIEFQVVSRQDFDSDAYLRRWLLLNGHRPVTRPIPVDPAPFLVGPARPPLPYETGWKDTVRVQPGTVVKILARWAPQETPSGGVRPGENQFPLDPTSGPGYLWHCHVVAHEDHDMMRKLPLINLWRSGASYSRGTVISYQNVNYRALADHVSQSTQPPRGSASWERVNNNDGTWQPQITYAAGDRVLDKGQLYVASQTHQAQLDQTPSLESSLWEPLPMTTCGQLARLCQGETDPGASACHDLGKAGDENACGGQFEDCLAACHDNGGSPHEAASPCSGLCTTPRRFDVPDNASFNSGTLGTRETCHETTSQIATGTCNGLGQGRRLTVNGVAVSCNGNNWRLPTQRNHGYCIQTTAHNNGAGSFNARH</sequence>
<evidence type="ECO:0000313" key="4">
    <source>
        <dbReference type="EMBL" id="WXB19871.1"/>
    </source>
</evidence>
<dbReference type="InterPro" id="IPR003610">
    <property type="entry name" value="CBM5/12"/>
</dbReference>
<reference evidence="4 5" key="1">
    <citation type="submission" date="2021-12" db="EMBL/GenBank/DDBJ databases">
        <title>Discovery of the Pendulisporaceae a myxobacterial family with distinct sporulation behavior and unique specialized metabolism.</title>
        <authorList>
            <person name="Garcia R."/>
            <person name="Popoff A."/>
            <person name="Bader C.D."/>
            <person name="Loehr J."/>
            <person name="Walesch S."/>
            <person name="Walt C."/>
            <person name="Boldt J."/>
            <person name="Bunk B."/>
            <person name="Haeckl F.J.F.P.J."/>
            <person name="Gunesch A.P."/>
            <person name="Birkelbach J."/>
            <person name="Nuebel U."/>
            <person name="Pietschmann T."/>
            <person name="Bach T."/>
            <person name="Mueller R."/>
        </authorList>
    </citation>
    <scope>NUCLEOTIDE SEQUENCE [LARGE SCALE GENOMIC DNA]</scope>
    <source>
        <strain evidence="4 5">MSr11954</strain>
    </source>
</reference>
<dbReference type="Pfam" id="PF02839">
    <property type="entry name" value="CBM_5_12"/>
    <property type="match status" value="1"/>
</dbReference>
<feature type="domain" description="Chitin-binding type-3" evidence="3">
    <location>
        <begin position="651"/>
        <end position="696"/>
    </location>
</feature>
<dbReference type="CDD" id="cd13868">
    <property type="entry name" value="CuRO_2_CotA_like"/>
    <property type="match status" value="1"/>
</dbReference>
<organism evidence="4 5">
    <name type="scientific">Pendulispora albinea</name>
    <dbReference type="NCBI Taxonomy" id="2741071"/>
    <lineage>
        <taxon>Bacteria</taxon>
        <taxon>Pseudomonadati</taxon>
        <taxon>Myxococcota</taxon>
        <taxon>Myxococcia</taxon>
        <taxon>Myxococcales</taxon>
        <taxon>Sorangiineae</taxon>
        <taxon>Pendulisporaceae</taxon>
        <taxon>Pendulispora</taxon>
    </lineage>
</organism>
<name>A0ABZ2MBK6_9BACT</name>
<dbReference type="PROSITE" id="PS51257">
    <property type="entry name" value="PROKAR_LIPOPROTEIN"/>
    <property type="match status" value="1"/>
</dbReference>
<dbReference type="Pfam" id="PF07731">
    <property type="entry name" value="Cu-oxidase_2"/>
    <property type="match status" value="1"/>
</dbReference>
<feature type="compositionally biased region" description="Basic and acidic residues" evidence="2">
    <location>
        <begin position="39"/>
        <end position="52"/>
    </location>
</feature>
<dbReference type="Pfam" id="PF00394">
    <property type="entry name" value="Cu-oxidase"/>
    <property type="match status" value="1"/>
</dbReference>
<evidence type="ECO:0000313" key="5">
    <source>
        <dbReference type="Proteomes" id="UP001370348"/>
    </source>
</evidence>
<keyword evidence="1" id="KW-0378">Hydrolase</keyword>
<dbReference type="SUPFAM" id="SSF51055">
    <property type="entry name" value="Carbohydrate binding domain"/>
    <property type="match status" value="2"/>
</dbReference>
<dbReference type="EMBL" id="CP089984">
    <property type="protein sequence ID" value="WXB19871.1"/>
    <property type="molecule type" value="Genomic_DNA"/>
</dbReference>
<dbReference type="InterPro" id="IPR045087">
    <property type="entry name" value="Cu-oxidase_fam"/>
</dbReference>
<dbReference type="PANTHER" id="PTHR48267">
    <property type="entry name" value="CUPREDOXIN SUPERFAMILY PROTEIN"/>
    <property type="match status" value="1"/>
</dbReference>
<dbReference type="PANTHER" id="PTHR48267:SF1">
    <property type="entry name" value="BILIRUBIN OXIDASE"/>
    <property type="match status" value="1"/>
</dbReference>
<evidence type="ECO:0000256" key="2">
    <source>
        <dbReference type="SAM" id="MobiDB-lite"/>
    </source>
</evidence>
<dbReference type="Gene3D" id="2.60.40.420">
    <property type="entry name" value="Cupredoxins - blue copper proteins"/>
    <property type="match status" value="3"/>
</dbReference>
<dbReference type="SUPFAM" id="SSF49503">
    <property type="entry name" value="Cupredoxins"/>
    <property type="match status" value="3"/>
</dbReference>
<dbReference type="RefSeq" id="WP_394829469.1">
    <property type="nucleotide sequence ID" value="NZ_CP089984.1"/>
</dbReference>
<keyword evidence="5" id="KW-1185">Reference proteome</keyword>
<dbReference type="InterPro" id="IPR001117">
    <property type="entry name" value="Cu-oxidase_2nd"/>
</dbReference>
<dbReference type="SMART" id="SM00495">
    <property type="entry name" value="ChtBD3"/>
    <property type="match status" value="2"/>
</dbReference>
<dbReference type="Gene3D" id="2.10.10.20">
    <property type="entry name" value="Carbohydrate-binding module superfamily 5/12"/>
    <property type="match status" value="2"/>
</dbReference>
<feature type="region of interest" description="Disordered" evidence="2">
    <location>
        <begin position="27"/>
        <end position="66"/>
    </location>
</feature>
<dbReference type="InterPro" id="IPR008972">
    <property type="entry name" value="Cupredoxin"/>
</dbReference>
<dbReference type="InterPro" id="IPR036573">
    <property type="entry name" value="CBM_sf_5/12"/>
</dbReference>
<evidence type="ECO:0000256" key="1">
    <source>
        <dbReference type="ARBA" id="ARBA00022801"/>
    </source>
</evidence>
<accession>A0ABZ2MBK6</accession>
<evidence type="ECO:0000259" key="3">
    <source>
        <dbReference type="SMART" id="SM00495"/>
    </source>
</evidence>
<proteinExistence type="predicted"/>
<feature type="domain" description="Chitin-binding type-3" evidence="3">
    <location>
        <begin position="700"/>
        <end position="746"/>
    </location>
</feature>
<gene>
    <name evidence="4" type="ORF">LZC94_21930</name>
</gene>